<protein>
    <recommendedName>
        <fullName evidence="5">Urease accessory protein UreJ</fullName>
    </recommendedName>
</protein>
<evidence type="ECO:0008006" key="5">
    <source>
        <dbReference type="Google" id="ProtNLM"/>
    </source>
</evidence>
<feature type="transmembrane region" description="Helical" evidence="1">
    <location>
        <begin position="114"/>
        <end position="134"/>
    </location>
</feature>
<keyword evidence="1" id="KW-1133">Transmembrane helix</keyword>
<feature type="transmembrane region" description="Helical" evidence="1">
    <location>
        <begin position="69"/>
        <end position="86"/>
    </location>
</feature>
<keyword evidence="1" id="KW-0812">Transmembrane</keyword>
<dbReference type="EMBL" id="MDHN01000013">
    <property type="protein sequence ID" value="OFC71544.1"/>
    <property type="molecule type" value="Genomic_DNA"/>
</dbReference>
<dbReference type="Pfam" id="PF04955">
    <property type="entry name" value="HupE_UreJ"/>
    <property type="match status" value="1"/>
</dbReference>
<evidence type="ECO:0000256" key="1">
    <source>
        <dbReference type="SAM" id="Phobius"/>
    </source>
</evidence>
<dbReference type="Proteomes" id="UP000175691">
    <property type="component" value="Unassembled WGS sequence"/>
</dbReference>
<feature type="transmembrane region" description="Helical" evidence="1">
    <location>
        <begin position="92"/>
        <end position="109"/>
    </location>
</feature>
<feature type="transmembrane region" description="Helical" evidence="1">
    <location>
        <begin position="174"/>
        <end position="192"/>
    </location>
</feature>
<feature type="transmembrane region" description="Helical" evidence="1">
    <location>
        <begin position="146"/>
        <end position="167"/>
    </location>
</feature>
<evidence type="ECO:0000313" key="4">
    <source>
        <dbReference type="Proteomes" id="UP000175691"/>
    </source>
</evidence>
<keyword evidence="4" id="KW-1185">Reference proteome</keyword>
<accession>A0A1E7ZDL6</accession>
<dbReference type="InterPro" id="IPR007038">
    <property type="entry name" value="HupE_UreJ"/>
</dbReference>
<evidence type="ECO:0000313" key="3">
    <source>
        <dbReference type="EMBL" id="OFC71544.1"/>
    </source>
</evidence>
<evidence type="ECO:0000256" key="2">
    <source>
        <dbReference type="SAM" id="SignalP"/>
    </source>
</evidence>
<dbReference type="STRING" id="1656094.BFC18_07360"/>
<feature type="signal peptide" evidence="2">
    <location>
        <begin position="1"/>
        <end position="23"/>
    </location>
</feature>
<dbReference type="RefSeq" id="WP_070124397.1">
    <property type="nucleotide sequence ID" value="NZ_MDHN01000013.1"/>
</dbReference>
<gene>
    <name evidence="3" type="ORF">BFC18_07360</name>
</gene>
<feature type="chain" id="PRO_5009209734" description="Urease accessory protein UreJ" evidence="2">
    <location>
        <begin position="24"/>
        <end position="193"/>
    </location>
</feature>
<proteinExistence type="predicted"/>
<dbReference type="AlphaFoldDB" id="A0A1E7ZDL6"/>
<comment type="caution">
    <text evidence="3">The sequence shown here is derived from an EMBL/GenBank/DDBJ whole genome shotgun (WGS) entry which is preliminary data.</text>
</comment>
<reference evidence="3 4" key="1">
    <citation type="submission" date="2016-08" db="EMBL/GenBank/DDBJ databases">
        <authorList>
            <person name="Seilhamer J.J."/>
        </authorList>
    </citation>
    <scope>NUCLEOTIDE SEQUENCE [LARGE SCALE GENOMIC DNA]</scope>
    <source>
        <strain evidence="3 4">KCTC 42603</strain>
    </source>
</reference>
<sequence length="193" mass="19867">MKLVAKVSLLTALAALVPSAAFAHTGTGFHSHGLMAGLAHPVMGWDHLVGLLAVGFWSMTLVKSQQTKVITTFFAMLMLGFVAGASGIASSAVESGIAASVLLAGLLLMRNRQFAMPAAAFFATFFAVFHGIAHGAETSVGASFEFAVGFMLSSAMLFACGALFQMAFAQRFAAVRYIAGAGVACAGLGMMAF</sequence>
<keyword evidence="1" id="KW-0472">Membrane</keyword>
<feature type="transmembrane region" description="Helical" evidence="1">
    <location>
        <begin position="42"/>
        <end position="62"/>
    </location>
</feature>
<organism evidence="3 4">
    <name type="scientific">Alteromonas confluentis</name>
    <dbReference type="NCBI Taxonomy" id="1656094"/>
    <lineage>
        <taxon>Bacteria</taxon>
        <taxon>Pseudomonadati</taxon>
        <taxon>Pseudomonadota</taxon>
        <taxon>Gammaproteobacteria</taxon>
        <taxon>Alteromonadales</taxon>
        <taxon>Alteromonadaceae</taxon>
        <taxon>Alteromonas/Salinimonas group</taxon>
        <taxon>Alteromonas</taxon>
    </lineage>
</organism>
<dbReference type="OrthoDB" id="9808192at2"/>
<name>A0A1E7ZDL6_9ALTE</name>
<dbReference type="PIRSF" id="PIRSF016919">
    <property type="entry name" value="HupE_UreJ"/>
    <property type="match status" value="1"/>
</dbReference>
<keyword evidence="2" id="KW-0732">Signal</keyword>